<gene>
    <name evidence="3" type="primary">ditL2</name>
    <name evidence="3" type="ORF">NCTC7357_06471</name>
</gene>
<reference evidence="3 4" key="1">
    <citation type="submission" date="2018-12" db="EMBL/GenBank/DDBJ databases">
        <authorList>
            <consortium name="Pathogen Informatics"/>
        </authorList>
    </citation>
    <scope>NUCLEOTIDE SEQUENCE [LARGE SCALE GENOMIC DNA]</scope>
    <source>
        <strain evidence="3 4">NCTC7357</strain>
    </source>
</reference>
<dbReference type="Pfam" id="PF04909">
    <property type="entry name" value="Amidohydro_2"/>
    <property type="match status" value="1"/>
</dbReference>
<dbReference type="GO" id="GO:0019748">
    <property type="term" value="P:secondary metabolic process"/>
    <property type="evidence" value="ECO:0007669"/>
    <property type="project" value="TreeGrafter"/>
</dbReference>
<evidence type="ECO:0000256" key="1">
    <source>
        <dbReference type="ARBA" id="ARBA00023239"/>
    </source>
</evidence>
<dbReference type="EC" id="4.1.1.45" evidence="3"/>
<organism evidence="3 4">
    <name type="scientific">Pseudomonas chlororaphis</name>
    <dbReference type="NCBI Taxonomy" id="587753"/>
    <lineage>
        <taxon>Bacteria</taxon>
        <taxon>Pseudomonadati</taxon>
        <taxon>Pseudomonadota</taxon>
        <taxon>Gammaproteobacteria</taxon>
        <taxon>Pseudomonadales</taxon>
        <taxon>Pseudomonadaceae</taxon>
        <taxon>Pseudomonas</taxon>
    </lineage>
</organism>
<dbReference type="EMBL" id="LR134334">
    <property type="protein sequence ID" value="VEF78062.1"/>
    <property type="molecule type" value="Genomic_DNA"/>
</dbReference>
<protein>
    <submittedName>
        <fullName evidence="3">Protein DitL</fullName>
        <ecNumber evidence="3">4.1.1.45</ecNumber>
    </submittedName>
</protein>
<dbReference type="PANTHER" id="PTHR21240">
    <property type="entry name" value="2-AMINO-3-CARBOXYLMUCONATE-6-SEMIALDEHYDE DECARBOXYLASE"/>
    <property type="match status" value="1"/>
</dbReference>
<dbReference type="AlphaFoldDB" id="A0AAX3G4N2"/>
<dbReference type="GO" id="GO:0016787">
    <property type="term" value="F:hydrolase activity"/>
    <property type="evidence" value="ECO:0007669"/>
    <property type="project" value="InterPro"/>
</dbReference>
<sequence length="331" mass="37157">MKGKIVLEEHVSTELNNSLWDASGEATRNGRVYMADVERRLLDSDQRIADMDRNGIDLAILSLTSPGAQSLLDPRQAIAFAQRTNEQVTEQFVARHPQRFKAFATVALQSPRAAADELERAVKDYGMVGALINGYTNIGNADTAQYLDEPPVWEFWERVAALNVPVYLHPREPLPSQRRIYEGYPSLVGSAWGFAHETATHAIRLMLSGLFDRYPNLTLILGHLAEGLPLMLPRLEHRLHMQREGEGLGNAKKTVSHYFSNNFYLTTAGHFHTKGLLDSISEIGVDRVLFSADYPYESMATASNWFDETLISENDREKIGRGNALRLFGLK</sequence>
<dbReference type="InterPro" id="IPR032466">
    <property type="entry name" value="Metal_Hydrolase"/>
</dbReference>
<accession>A0AAX3G4N2</accession>
<dbReference type="PANTHER" id="PTHR21240:SF30">
    <property type="entry name" value="AMIDOHYDROLASE-RELATED DOMAIN-CONTAINING PROTEIN-RELATED"/>
    <property type="match status" value="1"/>
</dbReference>
<dbReference type="Proteomes" id="UP000277437">
    <property type="component" value="Chromosome"/>
</dbReference>
<proteinExistence type="predicted"/>
<dbReference type="SUPFAM" id="SSF51556">
    <property type="entry name" value="Metallo-dependent hydrolases"/>
    <property type="match status" value="1"/>
</dbReference>
<dbReference type="GO" id="GO:0005829">
    <property type="term" value="C:cytosol"/>
    <property type="evidence" value="ECO:0007669"/>
    <property type="project" value="TreeGrafter"/>
</dbReference>
<keyword evidence="1 3" id="KW-0456">Lyase</keyword>
<name>A0AAX3G4N2_9PSED</name>
<dbReference type="RefSeq" id="WP_124304871.1">
    <property type="nucleotide sequence ID" value="NZ_CP118137.1"/>
</dbReference>
<evidence type="ECO:0000259" key="2">
    <source>
        <dbReference type="Pfam" id="PF04909"/>
    </source>
</evidence>
<evidence type="ECO:0000313" key="4">
    <source>
        <dbReference type="Proteomes" id="UP000277437"/>
    </source>
</evidence>
<feature type="domain" description="Amidohydrolase-related" evidence="2">
    <location>
        <begin position="38"/>
        <end position="330"/>
    </location>
</feature>
<dbReference type="Gene3D" id="3.20.20.140">
    <property type="entry name" value="Metal-dependent hydrolases"/>
    <property type="match status" value="1"/>
</dbReference>
<dbReference type="InterPro" id="IPR006680">
    <property type="entry name" value="Amidohydro-rel"/>
</dbReference>
<evidence type="ECO:0000313" key="3">
    <source>
        <dbReference type="EMBL" id="VEF78062.1"/>
    </source>
</evidence>
<dbReference type="GO" id="GO:0001760">
    <property type="term" value="F:aminocarboxymuconate-semialdehyde decarboxylase activity"/>
    <property type="evidence" value="ECO:0007669"/>
    <property type="project" value="UniProtKB-EC"/>
</dbReference>
<dbReference type="InterPro" id="IPR032465">
    <property type="entry name" value="ACMSD"/>
</dbReference>